<dbReference type="OrthoDB" id="436852at2759"/>
<keyword evidence="8" id="KW-1185">Reference proteome</keyword>
<keyword evidence="3" id="KW-0862">Zinc</keyword>
<feature type="compositionally biased region" description="Polar residues" evidence="5">
    <location>
        <begin position="795"/>
        <end position="807"/>
    </location>
</feature>
<evidence type="ECO:0000256" key="2">
    <source>
        <dbReference type="ARBA" id="ARBA00022771"/>
    </source>
</evidence>
<feature type="domain" description="PHD-type" evidence="6">
    <location>
        <begin position="674"/>
        <end position="726"/>
    </location>
</feature>
<reference evidence="7 8" key="1">
    <citation type="submission" date="2014-04" db="EMBL/GenBank/DDBJ databases">
        <authorList>
            <consortium name="DOE Joint Genome Institute"/>
            <person name="Kuo A."/>
            <person name="Kohler A."/>
            <person name="Nagy L.G."/>
            <person name="Floudas D."/>
            <person name="Copeland A."/>
            <person name="Barry K.W."/>
            <person name="Cichocki N."/>
            <person name="Veneault-Fourrey C."/>
            <person name="LaButti K."/>
            <person name="Lindquist E.A."/>
            <person name="Lipzen A."/>
            <person name="Lundell T."/>
            <person name="Morin E."/>
            <person name="Murat C."/>
            <person name="Sun H."/>
            <person name="Tunlid A."/>
            <person name="Henrissat B."/>
            <person name="Grigoriev I.V."/>
            <person name="Hibbett D.S."/>
            <person name="Martin F."/>
            <person name="Nordberg H.P."/>
            <person name="Cantor M.N."/>
            <person name="Hua S.X."/>
        </authorList>
    </citation>
    <scope>NUCLEOTIDE SEQUENCE [LARGE SCALE GENOMIC DNA]</scope>
    <source>
        <strain evidence="7 8">LaAM-08-1</strain>
    </source>
</reference>
<gene>
    <name evidence="7" type="ORF">K443DRAFT_677728</name>
</gene>
<feature type="region of interest" description="Disordered" evidence="5">
    <location>
        <begin position="274"/>
        <end position="295"/>
    </location>
</feature>
<dbReference type="HOGENOM" id="CLU_013082_0_0_1"/>
<dbReference type="PROSITE" id="PS01359">
    <property type="entry name" value="ZF_PHD_1"/>
    <property type="match status" value="1"/>
</dbReference>
<evidence type="ECO:0000256" key="1">
    <source>
        <dbReference type="ARBA" id="ARBA00022723"/>
    </source>
</evidence>
<feature type="region of interest" description="Disordered" evidence="5">
    <location>
        <begin position="748"/>
        <end position="814"/>
    </location>
</feature>
<dbReference type="AlphaFoldDB" id="A0A0C9WTH9"/>
<dbReference type="SUPFAM" id="SSF57903">
    <property type="entry name" value="FYVE/PHD zinc finger"/>
    <property type="match status" value="1"/>
</dbReference>
<dbReference type="InterPro" id="IPR019787">
    <property type="entry name" value="Znf_PHD-finger"/>
</dbReference>
<feature type="region of interest" description="Disordered" evidence="5">
    <location>
        <begin position="565"/>
        <end position="608"/>
    </location>
</feature>
<proteinExistence type="predicted"/>
<dbReference type="PROSITE" id="PS50016">
    <property type="entry name" value="ZF_PHD_2"/>
    <property type="match status" value="1"/>
</dbReference>
<accession>A0A0C9WTH9</accession>
<dbReference type="InterPro" id="IPR001965">
    <property type="entry name" value="Znf_PHD"/>
</dbReference>
<dbReference type="CDD" id="cd15522">
    <property type="entry name" value="PHD_TAF3"/>
    <property type="match status" value="1"/>
</dbReference>
<name>A0A0C9WTH9_9AGAR</name>
<feature type="compositionally biased region" description="Polar residues" evidence="5">
    <location>
        <begin position="236"/>
        <end position="251"/>
    </location>
</feature>
<dbReference type="SMART" id="SM00249">
    <property type="entry name" value="PHD"/>
    <property type="match status" value="1"/>
</dbReference>
<protein>
    <recommendedName>
        <fullName evidence="6">PHD-type domain-containing protein</fullName>
    </recommendedName>
</protein>
<evidence type="ECO:0000313" key="8">
    <source>
        <dbReference type="Proteomes" id="UP000054477"/>
    </source>
</evidence>
<evidence type="ECO:0000256" key="3">
    <source>
        <dbReference type="ARBA" id="ARBA00022833"/>
    </source>
</evidence>
<dbReference type="EMBL" id="KN838594">
    <property type="protein sequence ID" value="KIK02340.1"/>
    <property type="molecule type" value="Genomic_DNA"/>
</dbReference>
<dbReference type="InterPro" id="IPR013083">
    <property type="entry name" value="Znf_RING/FYVE/PHD"/>
</dbReference>
<keyword evidence="1" id="KW-0479">Metal-binding</keyword>
<dbReference type="GO" id="GO:0008270">
    <property type="term" value="F:zinc ion binding"/>
    <property type="evidence" value="ECO:0007669"/>
    <property type="project" value="UniProtKB-KW"/>
</dbReference>
<evidence type="ECO:0000256" key="4">
    <source>
        <dbReference type="PROSITE-ProRule" id="PRU00146"/>
    </source>
</evidence>
<organism evidence="7 8">
    <name type="scientific">Laccaria amethystina LaAM-08-1</name>
    <dbReference type="NCBI Taxonomy" id="1095629"/>
    <lineage>
        <taxon>Eukaryota</taxon>
        <taxon>Fungi</taxon>
        <taxon>Dikarya</taxon>
        <taxon>Basidiomycota</taxon>
        <taxon>Agaricomycotina</taxon>
        <taxon>Agaricomycetes</taxon>
        <taxon>Agaricomycetidae</taxon>
        <taxon>Agaricales</taxon>
        <taxon>Agaricineae</taxon>
        <taxon>Hydnangiaceae</taxon>
        <taxon>Laccaria</taxon>
    </lineage>
</organism>
<dbReference type="InterPro" id="IPR011011">
    <property type="entry name" value="Znf_FYVE_PHD"/>
</dbReference>
<evidence type="ECO:0000259" key="6">
    <source>
        <dbReference type="PROSITE" id="PS50016"/>
    </source>
</evidence>
<feature type="compositionally biased region" description="Basic residues" evidence="5">
    <location>
        <begin position="490"/>
        <end position="502"/>
    </location>
</feature>
<evidence type="ECO:0000256" key="5">
    <source>
        <dbReference type="SAM" id="MobiDB-lite"/>
    </source>
</evidence>
<evidence type="ECO:0000313" key="7">
    <source>
        <dbReference type="EMBL" id="KIK02340.1"/>
    </source>
</evidence>
<feature type="region of interest" description="Disordered" evidence="5">
    <location>
        <begin position="915"/>
        <end position="961"/>
    </location>
</feature>
<reference evidence="8" key="2">
    <citation type="submission" date="2015-01" db="EMBL/GenBank/DDBJ databases">
        <title>Evolutionary Origins and Diversification of the Mycorrhizal Mutualists.</title>
        <authorList>
            <consortium name="DOE Joint Genome Institute"/>
            <consortium name="Mycorrhizal Genomics Consortium"/>
            <person name="Kohler A."/>
            <person name="Kuo A."/>
            <person name="Nagy L.G."/>
            <person name="Floudas D."/>
            <person name="Copeland A."/>
            <person name="Barry K.W."/>
            <person name="Cichocki N."/>
            <person name="Veneault-Fourrey C."/>
            <person name="LaButti K."/>
            <person name="Lindquist E.A."/>
            <person name="Lipzen A."/>
            <person name="Lundell T."/>
            <person name="Morin E."/>
            <person name="Murat C."/>
            <person name="Riley R."/>
            <person name="Ohm R."/>
            <person name="Sun H."/>
            <person name="Tunlid A."/>
            <person name="Henrissat B."/>
            <person name="Grigoriev I.V."/>
            <person name="Hibbett D.S."/>
            <person name="Martin F."/>
        </authorList>
    </citation>
    <scope>NUCLEOTIDE SEQUENCE [LARGE SCALE GENOMIC DNA]</scope>
    <source>
        <strain evidence="8">LaAM-08-1</strain>
    </source>
</reference>
<dbReference type="Gene3D" id="3.30.40.10">
    <property type="entry name" value="Zinc/RING finger domain, C3HC4 (zinc finger)"/>
    <property type="match status" value="1"/>
</dbReference>
<dbReference type="Proteomes" id="UP000054477">
    <property type="component" value="Unassembled WGS sequence"/>
</dbReference>
<feature type="region of interest" description="Disordered" evidence="5">
    <location>
        <begin position="227"/>
        <end position="251"/>
    </location>
</feature>
<dbReference type="STRING" id="1095629.A0A0C9WTH9"/>
<dbReference type="InterPro" id="IPR019786">
    <property type="entry name" value="Zinc_finger_PHD-type_CS"/>
</dbReference>
<dbReference type="Pfam" id="PF00628">
    <property type="entry name" value="PHD"/>
    <property type="match status" value="1"/>
</dbReference>
<feature type="region of interest" description="Disordered" evidence="5">
    <location>
        <begin position="472"/>
        <end position="530"/>
    </location>
</feature>
<keyword evidence="2 4" id="KW-0863">Zinc-finger</keyword>
<sequence>MAAQSQPEEQDTNISINPNNISLSIQDQIFDSTPYKGAMSERGINVAYGEPAISSRSVAIQENLLPAFSSSHYSHLPTPQSPVDFGKYIPDLPCSPQSPVSLGSQSYPSLAPVSRGQRLLASKHFAEEENIHSHSTFQQCMTPDSSPNVSRTTAARYSNTATPQYHPSLSNDFGTPTASSSMLTLEPPIVVLTSSHGPPKRISPPISSPLVPDRHVTSTLSSPFVAKATISERNPENLTSDISRPHSSSTSHGPVLIEDAFSSLLTSSGHCQNISGMPSISTPPVSPLAPPSSSDLSMVAGGEMERIRQAIMEDRLAQVREAESRRPDYFKRAKRTLSEADLNAVEDEEGNRRGDRGLAVGIMESPSKGRRLKLFQETSEESFEESLMAGGYGRYRTADWVRQPQPVALPAGGFSGSSNIVQQLERVQEAPPTEKELKKRKRLAAFRSGNQESGVRTRLVPVQLDGKGRVLLDMPSDEHCAPGSPEPSPSKKRGANRRKKKGVQPTAREKKALASATATLEEVNEKPNWPDTEFPWRLRTEERAEIAKAEEEERLRWIERFLDRDSDDEDDGDSHLGSAQKEDEEVLPPSKWGMVYENNTNRSSPMRIGRGKMVPLLAHPEDTRKAQLKKRSLFPSDPGDARAALLSKKSVRALSYRQQRRQRELDDEHEDGDEVLCICHGTDDGRELVQCDGCRTWYHLQCIGIRNITELGKEEDPWFCRICLTRSHSPSSDSEDFDSVMASEPIFVPTDESPHIPRSSDTPLFQPSMQDSPNWHPSRIPETPTRSRSDHPNSWVGSSSHGPTTPQGHPHGVRMYTTSTPGPFDIVTQTYDAFDPTSTPSRGIRFGASFTTPKNLWSTRVNGLFQTPSRPTIRGSPSKTFGGSGSLSAALDDDGARSGGSLAYEAPNRLAAFDDSPVRRSRLNDGSMARQVLRSPTASRSLLPSLEESPVMRSKEKYVRM</sequence>
<feature type="compositionally biased region" description="Polar residues" evidence="5">
    <location>
        <begin position="759"/>
        <end position="775"/>
    </location>
</feature>